<gene>
    <name evidence="1" type="ORF">METZ01_LOCUS409723</name>
</gene>
<evidence type="ECO:0008006" key="2">
    <source>
        <dbReference type="Google" id="ProtNLM"/>
    </source>
</evidence>
<protein>
    <recommendedName>
        <fullName evidence="2">JmjC domain-containing protein</fullName>
    </recommendedName>
</protein>
<dbReference type="NCBIfam" id="TIGR02466">
    <property type="entry name" value="TIGR02466 family protein"/>
    <property type="match status" value="1"/>
</dbReference>
<sequence>MIYEFRGVEKPDHANMLNVLDFENPKDDLQNHLAFFSFVKRVTECTKEILHLNQYKFEKIEITNMWGNLLRQKETHPPHTHSNNILSGVYYLRASEQTAPIQFFDPRPQASVFKPRNTSNWNNSSMIQFDSVEGIGFIFPSWLMHWVPPTNAERVSVSWNVIVRGDYGEPNTLQNAHI</sequence>
<dbReference type="AlphaFoldDB" id="A0A382WDU6"/>
<dbReference type="InterPro" id="IPR012668">
    <property type="entry name" value="CHP02466"/>
</dbReference>
<dbReference type="EMBL" id="UINC01159019">
    <property type="protein sequence ID" value="SVD56869.1"/>
    <property type="molecule type" value="Genomic_DNA"/>
</dbReference>
<dbReference type="Gene3D" id="2.60.120.620">
    <property type="entry name" value="q2cbj1_9rhob like domain"/>
    <property type="match status" value="1"/>
</dbReference>
<name>A0A382WDU6_9ZZZZ</name>
<reference evidence="1" key="1">
    <citation type="submission" date="2018-05" db="EMBL/GenBank/DDBJ databases">
        <authorList>
            <person name="Lanie J.A."/>
            <person name="Ng W.-L."/>
            <person name="Kazmierczak K.M."/>
            <person name="Andrzejewski T.M."/>
            <person name="Davidsen T.M."/>
            <person name="Wayne K.J."/>
            <person name="Tettelin H."/>
            <person name="Glass J.I."/>
            <person name="Rusch D."/>
            <person name="Podicherti R."/>
            <person name="Tsui H.-C.T."/>
            <person name="Winkler M.E."/>
        </authorList>
    </citation>
    <scope>NUCLEOTIDE SEQUENCE</scope>
</reference>
<accession>A0A382WDU6</accession>
<proteinExistence type="predicted"/>
<evidence type="ECO:0000313" key="1">
    <source>
        <dbReference type="EMBL" id="SVD56869.1"/>
    </source>
</evidence>
<dbReference type="Pfam" id="PF13759">
    <property type="entry name" value="2OG-FeII_Oxy_5"/>
    <property type="match status" value="1"/>
</dbReference>
<organism evidence="1">
    <name type="scientific">marine metagenome</name>
    <dbReference type="NCBI Taxonomy" id="408172"/>
    <lineage>
        <taxon>unclassified sequences</taxon>
        <taxon>metagenomes</taxon>
        <taxon>ecological metagenomes</taxon>
    </lineage>
</organism>